<accession>A0A7G5BAR9</accession>
<dbReference type="EMBL" id="MT740742">
    <property type="protein sequence ID" value="QMV33392.1"/>
    <property type="molecule type" value="Genomic_DNA"/>
</dbReference>
<organism evidence="2 3">
    <name type="scientific">Ralstonia phage Heva</name>
    <dbReference type="NCBI Taxonomy" id="2759730"/>
    <lineage>
        <taxon>Viruses</taxon>
        <taxon>Duplodnaviria</taxon>
        <taxon>Heunggongvirae</taxon>
        <taxon>Uroviricota</taxon>
        <taxon>Caudoviricetes</taxon>
        <taxon>Cimandefvirus</taxon>
        <taxon>Cimandefvirus heva</taxon>
    </lineage>
</organism>
<protein>
    <recommendedName>
        <fullName evidence="1">Antirepressor protein C-terminal domain-containing protein</fullName>
    </recommendedName>
</protein>
<dbReference type="InterPro" id="IPR014054">
    <property type="entry name" value="Phage_regulatory_Rha"/>
</dbReference>
<dbReference type="Pfam" id="PF03374">
    <property type="entry name" value="ANT"/>
    <property type="match status" value="1"/>
</dbReference>
<sequence length="239" mass="26431">MSIKMNALTSKSSVTTMSSREIAELVNSRHDDVKRSIERLADRGVVTLPPMAEVSNPGPGPKTISEYRVGKRDSYIIVAQLSPEFTARLVDRWQELEAQHAAPALPNFSDPIAAARAWADAKEAEQKAVAEIEAARPKVEFVDRYVDAGGAFGFRQTAKLLRANESEFRAFLIDKRIMYRLSGVLAPYQQHIDAGRFDIKTGVSTSSTHVYAQAKFTPKGVQWIAGLWMAAQLPEQVKA</sequence>
<dbReference type="InterPro" id="IPR005039">
    <property type="entry name" value="Ant_C"/>
</dbReference>
<dbReference type="Proteomes" id="UP000515306">
    <property type="component" value="Segment"/>
</dbReference>
<dbReference type="GO" id="GO:0003677">
    <property type="term" value="F:DNA binding"/>
    <property type="evidence" value="ECO:0007669"/>
    <property type="project" value="InterPro"/>
</dbReference>
<evidence type="ECO:0000313" key="2">
    <source>
        <dbReference type="EMBL" id="QMV33392.1"/>
    </source>
</evidence>
<evidence type="ECO:0000259" key="1">
    <source>
        <dbReference type="Pfam" id="PF03374"/>
    </source>
</evidence>
<evidence type="ECO:0000313" key="3">
    <source>
        <dbReference type="Proteomes" id="UP000515306"/>
    </source>
</evidence>
<proteinExistence type="predicted"/>
<keyword evidence="3" id="KW-1185">Reference proteome</keyword>
<feature type="domain" description="Antirepressor protein C-terminal" evidence="1">
    <location>
        <begin position="130"/>
        <end position="228"/>
    </location>
</feature>
<name>A0A7G5BAR9_9CAUD</name>
<reference evidence="2 3" key="1">
    <citation type="submission" date="2020-07" db="EMBL/GenBank/DDBJ databases">
        <title>Ralstonia phages.</title>
        <authorList>
            <person name="Trotereau A."/>
            <person name="Boyer C."/>
            <person name="Torres-Barcelo C."/>
        </authorList>
    </citation>
    <scope>NUCLEOTIDE SEQUENCE [LARGE SCALE GENOMIC DNA]</scope>
</reference>
<gene>
    <name evidence="2" type="ORF">F1_00029</name>
</gene>
<dbReference type="Pfam" id="PF09669">
    <property type="entry name" value="Phage_pRha"/>
    <property type="match status" value="1"/>
</dbReference>